<dbReference type="InterPro" id="IPR010730">
    <property type="entry name" value="HET"/>
</dbReference>
<proteinExistence type="predicted"/>
<dbReference type="EMBL" id="RYZI01000094">
    <property type="protein sequence ID" value="RWA10984.1"/>
    <property type="molecule type" value="Genomic_DNA"/>
</dbReference>
<evidence type="ECO:0000259" key="1">
    <source>
        <dbReference type="Pfam" id="PF06985"/>
    </source>
</evidence>
<dbReference type="Pfam" id="PF06985">
    <property type="entry name" value="HET"/>
    <property type="match status" value="1"/>
</dbReference>
<protein>
    <recommendedName>
        <fullName evidence="1">Heterokaryon incompatibility domain-containing protein</fullName>
    </recommendedName>
</protein>
<dbReference type="InterPro" id="IPR052895">
    <property type="entry name" value="HetReg/Transcr_Mod"/>
</dbReference>
<name>A0A439D9A7_9PEZI</name>
<dbReference type="AlphaFoldDB" id="A0A439D9A7"/>
<comment type="caution">
    <text evidence="2">The sequence shown here is derived from an EMBL/GenBank/DDBJ whole genome shotgun (WGS) entry which is preliminary data.</text>
</comment>
<dbReference type="STRING" id="363999.A0A439D9A7"/>
<organism evidence="2 3">
    <name type="scientific">Xylaria grammica</name>
    <dbReference type="NCBI Taxonomy" id="363999"/>
    <lineage>
        <taxon>Eukaryota</taxon>
        <taxon>Fungi</taxon>
        <taxon>Dikarya</taxon>
        <taxon>Ascomycota</taxon>
        <taxon>Pezizomycotina</taxon>
        <taxon>Sordariomycetes</taxon>
        <taxon>Xylariomycetidae</taxon>
        <taxon>Xylariales</taxon>
        <taxon>Xylariaceae</taxon>
        <taxon>Xylaria</taxon>
    </lineage>
</organism>
<accession>A0A439D9A7</accession>
<dbReference type="PANTHER" id="PTHR24148:SF64">
    <property type="entry name" value="HETEROKARYON INCOMPATIBILITY DOMAIN-CONTAINING PROTEIN"/>
    <property type="match status" value="1"/>
</dbReference>
<evidence type="ECO:0000313" key="2">
    <source>
        <dbReference type="EMBL" id="RWA10984.1"/>
    </source>
</evidence>
<feature type="domain" description="Heterokaryon incompatibility" evidence="1">
    <location>
        <begin position="46"/>
        <end position="189"/>
    </location>
</feature>
<gene>
    <name evidence="2" type="ORF">EKO27_g4109</name>
</gene>
<sequence length="605" mass="68029">MEDVSLYGALDSSRQEIRTITLAPGKLGEDVHCELKTVSLLDNPAFEALSYTWGPPRPTRKIFINGQRRAVGENLEYALAHLQLADRPRTLWADAVCINQGDVSERNSQVQLMGTIYSRASGVLAWLGLEHSDSDLAFDFLETMPTDPEVHWDPAQHPELKAVYTLPHIVGLNNLFERPWWHRVWTVQESILCPVLTFVCGQRQLAAEQAFKVATCWFKHMYTCCQDTWYTVFKATAGQPGLGDACTALGTIEEMRLSTEKYQFGQILSKFMSRQCADPHDKIYGLLGIAPKDEAAHIIPDYNKPVAQVYREAALSLIQHRGNLDILSMRYPKPLNHVSSVVEALPSWVPDWTLDSDPTFMYDADDRLSALSYYNASRDSRCHVTSPASGSLSVRGIFINRIGTLSSAEDHMDAPSLKDFFLEWRKMLGIDREPNRPYAKSASTTMQDAFWQTLCCSLIPDLTGPRNSNLMYKTTDDSPYQRLFEAWWGWCKEYNCDPQKLMDIRSEEYSRAEINIMGGLVSASISMRRLFISEGDGWIGLVPSDAIVGDRVVLLEGGRVPYILRPVGSDSGAQASYRLIGAAYVHGVMDGSEWRADKIEELSLL</sequence>
<dbReference type="Pfam" id="PF26639">
    <property type="entry name" value="Het-6_barrel"/>
    <property type="match status" value="1"/>
</dbReference>
<evidence type="ECO:0000313" key="3">
    <source>
        <dbReference type="Proteomes" id="UP000286045"/>
    </source>
</evidence>
<dbReference type="PANTHER" id="PTHR24148">
    <property type="entry name" value="ANKYRIN REPEAT DOMAIN-CONTAINING PROTEIN 39 HOMOLOG-RELATED"/>
    <property type="match status" value="1"/>
</dbReference>
<dbReference type="Proteomes" id="UP000286045">
    <property type="component" value="Unassembled WGS sequence"/>
</dbReference>
<keyword evidence="3" id="KW-1185">Reference proteome</keyword>
<reference evidence="2 3" key="1">
    <citation type="submission" date="2018-12" db="EMBL/GenBank/DDBJ databases">
        <title>Draft genome sequence of Xylaria grammica IHI A82.</title>
        <authorList>
            <person name="Buettner E."/>
            <person name="Kellner H."/>
        </authorList>
    </citation>
    <scope>NUCLEOTIDE SEQUENCE [LARGE SCALE GENOMIC DNA]</scope>
    <source>
        <strain evidence="2 3">IHI A82</strain>
    </source>
</reference>